<dbReference type="HOGENOM" id="CLU_095758_0_0_1"/>
<dbReference type="Proteomes" id="UP000008063">
    <property type="component" value="Unassembled WGS sequence"/>
</dbReference>
<accession>F8QGZ9</accession>
<dbReference type="InterPro" id="IPR040521">
    <property type="entry name" value="KDZ"/>
</dbReference>
<dbReference type="Pfam" id="PF18758">
    <property type="entry name" value="KDZ"/>
    <property type="match status" value="1"/>
</dbReference>
<organism evidence="2">
    <name type="scientific">Serpula lacrymans var. lacrymans (strain S7.3)</name>
    <name type="common">Dry rot fungus</name>
    <dbReference type="NCBI Taxonomy" id="936435"/>
    <lineage>
        <taxon>Eukaryota</taxon>
        <taxon>Fungi</taxon>
        <taxon>Dikarya</taxon>
        <taxon>Basidiomycota</taxon>
        <taxon>Agaricomycotina</taxon>
        <taxon>Agaricomycetes</taxon>
        <taxon>Agaricomycetidae</taxon>
        <taxon>Boletales</taxon>
        <taxon>Coniophorineae</taxon>
        <taxon>Serpulaceae</taxon>
        <taxon>Serpula</taxon>
    </lineage>
</organism>
<evidence type="ECO:0000313" key="2">
    <source>
        <dbReference type="Proteomes" id="UP000008063"/>
    </source>
</evidence>
<sequence>KYALATVNKLLSVFGSNQVIGYDIGFSFAKTISRSSLSNQAELKNLMMAVNSFYGHAHNCTCQLTKHPLYLKGFGLEDMEMCKQIFSSLNSTAHVIQHASHFHWLQYLDLHFNQWDQDKYQELSNFLSNNYKQVLAILQEYGPELDKFRDTRGFTGADYEQWRTEELEYLTRLTQESDYEVRVPVYIGALEKVTQLE</sequence>
<evidence type="ECO:0000313" key="1">
    <source>
        <dbReference type="EMBL" id="EGN92400.1"/>
    </source>
</evidence>
<protein>
    <submittedName>
        <fullName evidence="1">Uncharacterized protein</fullName>
    </submittedName>
</protein>
<dbReference type="eggNOG" id="ENOG502SKEZ">
    <property type="taxonomic scope" value="Eukaryota"/>
</dbReference>
<dbReference type="PANTHER" id="PTHR33096">
    <property type="entry name" value="CXC2 DOMAIN-CONTAINING PROTEIN"/>
    <property type="match status" value="1"/>
</dbReference>
<dbReference type="OMA" id="EGWIEME"/>
<dbReference type="PANTHER" id="PTHR33096:SF1">
    <property type="entry name" value="CXC1-LIKE CYSTEINE CLUSTER ASSOCIATED WITH KDZ TRANSPOSASES DOMAIN-CONTAINING PROTEIN"/>
    <property type="match status" value="1"/>
</dbReference>
<keyword evidence="2" id="KW-1185">Reference proteome</keyword>
<dbReference type="EMBL" id="GL945505">
    <property type="protein sequence ID" value="EGN92400.1"/>
    <property type="molecule type" value="Genomic_DNA"/>
</dbReference>
<reference evidence="2" key="1">
    <citation type="journal article" date="2011" name="Science">
        <title>The plant cell wall-decomposing machinery underlies the functional diversity of forest fungi.</title>
        <authorList>
            <person name="Eastwood D.C."/>
            <person name="Floudas D."/>
            <person name="Binder M."/>
            <person name="Majcherczyk A."/>
            <person name="Schneider P."/>
            <person name="Aerts A."/>
            <person name="Asiegbu F.O."/>
            <person name="Baker S.E."/>
            <person name="Barry K."/>
            <person name="Bendiksby M."/>
            <person name="Blumentritt M."/>
            <person name="Coutinho P.M."/>
            <person name="Cullen D."/>
            <person name="de Vries R.P."/>
            <person name="Gathman A."/>
            <person name="Goodell B."/>
            <person name="Henrissat B."/>
            <person name="Ihrmark K."/>
            <person name="Kauserud H."/>
            <person name="Kohler A."/>
            <person name="LaButti K."/>
            <person name="Lapidus A."/>
            <person name="Lavin J.L."/>
            <person name="Lee Y.-H."/>
            <person name="Lindquist E."/>
            <person name="Lilly W."/>
            <person name="Lucas S."/>
            <person name="Morin E."/>
            <person name="Murat C."/>
            <person name="Oguiza J.A."/>
            <person name="Park J."/>
            <person name="Pisabarro A.G."/>
            <person name="Riley R."/>
            <person name="Rosling A."/>
            <person name="Salamov A."/>
            <person name="Schmidt O."/>
            <person name="Schmutz J."/>
            <person name="Skrede I."/>
            <person name="Stenlid J."/>
            <person name="Wiebenga A."/>
            <person name="Xie X."/>
            <person name="Kuees U."/>
            <person name="Hibbett D.S."/>
            <person name="Hoffmeister D."/>
            <person name="Hoegberg N."/>
            <person name="Martin F."/>
            <person name="Grigoriev I.V."/>
            <person name="Watkinson S.C."/>
        </authorList>
    </citation>
    <scope>NUCLEOTIDE SEQUENCE [LARGE SCALE GENOMIC DNA]</scope>
    <source>
        <strain evidence="2">strain S7.3</strain>
    </source>
</reference>
<dbReference type="SUPFAM" id="SSF52047">
    <property type="entry name" value="RNI-like"/>
    <property type="match status" value="1"/>
</dbReference>
<dbReference type="InParanoid" id="F8QGZ9"/>
<name>F8QGZ9_SERL3</name>
<proteinExistence type="predicted"/>
<feature type="non-terminal residue" evidence="1">
    <location>
        <position position="1"/>
    </location>
</feature>
<gene>
    <name evidence="1" type="ORF">SERLA73DRAFT_65824</name>
</gene>
<dbReference type="OrthoDB" id="2505969at2759"/>
<dbReference type="AlphaFoldDB" id="F8QGZ9"/>